<comment type="caution">
    <text evidence="2">The sequence shown here is derived from an EMBL/GenBank/DDBJ whole genome shotgun (WGS) entry which is preliminary data.</text>
</comment>
<keyword evidence="1" id="KW-0812">Transmembrane</keyword>
<protein>
    <submittedName>
        <fullName evidence="2">Uncharacterized protein</fullName>
    </submittedName>
</protein>
<evidence type="ECO:0000313" key="3">
    <source>
        <dbReference type="Proteomes" id="UP000295735"/>
    </source>
</evidence>
<reference evidence="2 3" key="1">
    <citation type="submission" date="2019-09" db="EMBL/GenBank/DDBJ databases">
        <authorList>
            <person name="Mazhar S."/>
            <person name="Altermann E."/>
            <person name="Hill C."/>
            <person name="Mcauliffe O."/>
        </authorList>
    </citation>
    <scope>NUCLEOTIDE SEQUENCE [LARGE SCALE GENOMIC DNA]</scope>
    <source>
        <strain evidence="2 3">ATCC 51831</strain>
    </source>
</reference>
<dbReference type="RefSeq" id="WP_149459368.1">
    <property type="nucleotide sequence ID" value="NZ_SCWC02000005.1"/>
</dbReference>
<organism evidence="2 3">
    <name type="scientific">Macrococcus equipercicus</name>
    <dbReference type="NCBI Taxonomy" id="69967"/>
    <lineage>
        <taxon>Bacteria</taxon>
        <taxon>Bacillati</taxon>
        <taxon>Bacillota</taxon>
        <taxon>Bacilli</taxon>
        <taxon>Bacillales</taxon>
        <taxon>Staphylococcaceae</taxon>
        <taxon>Macrococcus</taxon>
    </lineage>
</organism>
<accession>A0ABQ6R7P2</accession>
<evidence type="ECO:0000256" key="1">
    <source>
        <dbReference type="SAM" id="Phobius"/>
    </source>
</evidence>
<keyword evidence="3" id="KW-1185">Reference proteome</keyword>
<dbReference type="Proteomes" id="UP000295735">
    <property type="component" value="Unassembled WGS sequence"/>
</dbReference>
<keyword evidence="1" id="KW-1133">Transmembrane helix</keyword>
<proteinExistence type="predicted"/>
<feature type="transmembrane region" description="Helical" evidence="1">
    <location>
        <begin position="68"/>
        <end position="91"/>
    </location>
</feature>
<dbReference type="EMBL" id="SCWC02000005">
    <property type="protein sequence ID" value="KAA1039110.1"/>
    <property type="molecule type" value="Genomic_DNA"/>
</dbReference>
<name>A0ABQ6R7P2_9STAP</name>
<keyword evidence="1" id="KW-0472">Membrane</keyword>
<gene>
    <name evidence="2" type="ORF">ERX35_007800</name>
</gene>
<evidence type="ECO:0000313" key="2">
    <source>
        <dbReference type="EMBL" id="KAA1039110.1"/>
    </source>
</evidence>
<sequence length="94" mass="10802">MKGLIERVKDELLYTILMTLYNTQSDQADAIKKLEGLVRALQDKDIIDDKELKSVLKHIEAESEWRKWALRIALGAIILAIVNLIMARVGIIKW</sequence>